<dbReference type="EMBL" id="SPQU01000009">
    <property type="protein sequence ID" value="TFV37187.1"/>
    <property type="molecule type" value="Genomic_DNA"/>
</dbReference>
<evidence type="ECO:0000313" key="2">
    <source>
        <dbReference type="Proteomes" id="UP000298225"/>
    </source>
</evidence>
<dbReference type="RefSeq" id="WP_135170133.1">
    <property type="nucleotide sequence ID" value="NZ_SPQU01000009.1"/>
</dbReference>
<organism evidence="1 2">
    <name type="scientific">Bradyrhizobium frederickii</name>
    <dbReference type="NCBI Taxonomy" id="2560054"/>
    <lineage>
        <taxon>Bacteria</taxon>
        <taxon>Pseudomonadati</taxon>
        <taxon>Pseudomonadota</taxon>
        <taxon>Alphaproteobacteria</taxon>
        <taxon>Hyphomicrobiales</taxon>
        <taxon>Nitrobacteraceae</taxon>
        <taxon>Bradyrhizobium</taxon>
    </lineage>
</organism>
<dbReference type="AlphaFoldDB" id="A0A4Y9L3C2"/>
<protein>
    <submittedName>
        <fullName evidence="1">Uncharacterized protein</fullName>
    </submittedName>
</protein>
<name>A0A4Y9L3C2_9BRAD</name>
<reference evidence="1 2" key="1">
    <citation type="submission" date="2019-03" db="EMBL/GenBank/DDBJ databases">
        <title>Bradyrhizobium strains diversity isolated from Chamaecrista fasciculata.</title>
        <authorList>
            <person name="Urquiaga M.C.O."/>
            <person name="Hungria M."/>
            <person name="Delamuta J.R.M."/>
        </authorList>
    </citation>
    <scope>NUCLEOTIDE SEQUENCE [LARGE SCALE GENOMIC DNA]</scope>
    <source>
        <strain evidence="1 2">CNPSo 3424</strain>
    </source>
</reference>
<evidence type="ECO:0000313" key="1">
    <source>
        <dbReference type="EMBL" id="TFV37187.1"/>
    </source>
</evidence>
<proteinExistence type="predicted"/>
<gene>
    <name evidence="1" type="ORF">E4K66_21070</name>
</gene>
<accession>A0A4Y9L3C2</accession>
<keyword evidence="2" id="KW-1185">Reference proteome</keyword>
<comment type="caution">
    <text evidence="1">The sequence shown here is derived from an EMBL/GenBank/DDBJ whole genome shotgun (WGS) entry which is preliminary data.</text>
</comment>
<sequence length="67" mass="7616">MLHRLPQQAYLLQCSISENFAAIIPGGDPRGQRAVTYYVAKSIHYVDRRPGLTSPFMLRIRCNKPAQ</sequence>
<dbReference type="Proteomes" id="UP000298225">
    <property type="component" value="Unassembled WGS sequence"/>
</dbReference>